<dbReference type="InterPro" id="IPR042070">
    <property type="entry name" value="PucR_C-HTH_sf"/>
</dbReference>
<dbReference type="InterPro" id="IPR003018">
    <property type="entry name" value="GAF"/>
</dbReference>
<comment type="caution">
    <text evidence="2">The sequence shown here is derived from an EMBL/GenBank/DDBJ whole genome shotgun (WGS) entry which is preliminary data.</text>
</comment>
<dbReference type="AlphaFoldDB" id="A0A934K3X2"/>
<feature type="domain" description="GAF" evidence="1">
    <location>
        <begin position="45"/>
        <end position="204"/>
    </location>
</feature>
<dbReference type="Gene3D" id="1.10.10.2840">
    <property type="entry name" value="PucR C-terminal helix-turn-helix domain"/>
    <property type="match status" value="1"/>
</dbReference>
<organism evidence="2 3">
    <name type="scientific">Candidatus Nephthysia bennettiae</name>
    <dbReference type="NCBI Taxonomy" id="3127016"/>
    <lineage>
        <taxon>Bacteria</taxon>
        <taxon>Bacillati</taxon>
        <taxon>Candidatus Dormiibacterota</taxon>
        <taxon>Candidatus Dormibacteria</taxon>
        <taxon>Candidatus Dormibacterales</taxon>
        <taxon>Candidatus Dormibacteraceae</taxon>
        <taxon>Candidatus Nephthysia</taxon>
    </lineage>
</organism>
<keyword evidence="3" id="KW-1185">Reference proteome</keyword>
<protein>
    <submittedName>
        <fullName evidence="2">GAF domain-containing protein</fullName>
    </submittedName>
</protein>
<dbReference type="Proteomes" id="UP000612893">
    <property type="component" value="Unassembled WGS sequence"/>
</dbReference>
<sequence length="616" mass="66060">MDPAELGDAARARSPLHQRLNELTDRVRRLRKLASVSRSLTSSLDSDQIIDGIMSGAVAVIDAADSGLLLLYDRAQGKLLVRAAIGMGNEIYGIRLDPGEAMGGEAVATGEPLRYQDEAAARLGMQNLSPGNRILFRQATGGLDNPKSALCVPLLSRGRPIGAMVVENLRTPFSFTDSDLDILQALAQQAAIALENSRLYEAERKSRLQFQRVLRIDETLTELVLQEKGVAQIAEALSELLGKPVTITDAFLNITAAAGTKLRGGRKLSGADLGLRSSAGSAFKADDVLARTAALENVLAVPVTGAGERLGLVVVGPSTEGLGEIDRAAAGHAAAAAGLALLRERAVAEASARMRGNYLDALLSGEGDLAAYATAIGIDPNESYGFVIVFPLEKPIPTNSDVARTRRLRWAAERKLGSAAAGVAVERGRWLVVLRVIEKGEGAARRDHLRRWAAELSAAVTATRVGGCVVVIGDVSEQLHDLSAAYQEVHGLAQLLERSGVGAGVYFAEELGVLQLLLKLPDRQGLAMFIDRMLGPIEAYDKAHSAQLLETVRCYLELNRRLGATAKRMHVHPHTIQYRLQKVSDLAQLDARPGAWLDLELAVRSLELIRPTRLAR</sequence>
<name>A0A934K3X2_9BACT</name>
<evidence type="ECO:0000313" key="3">
    <source>
        <dbReference type="Proteomes" id="UP000612893"/>
    </source>
</evidence>
<dbReference type="Pfam" id="PF13185">
    <property type="entry name" value="GAF_2"/>
    <property type="match status" value="1"/>
</dbReference>
<dbReference type="SUPFAM" id="SSF55781">
    <property type="entry name" value="GAF domain-like"/>
    <property type="match status" value="1"/>
</dbReference>
<reference evidence="2" key="1">
    <citation type="submission" date="2020-10" db="EMBL/GenBank/DDBJ databases">
        <title>Ca. Dormibacterota MAGs.</title>
        <authorList>
            <person name="Montgomery K."/>
        </authorList>
    </citation>
    <scope>NUCLEOTIDE SEQUENCE [LARGE SCALE GENOMIC DNA]</scope>
    <source>
        <strain evidence="2">SC8812_S17_10</strain>
    </source>
</reference>
<dbReference type="SMART" id="SM00065">
    <property type="entry name" value="GAF"/>
    <property type="match status" value="1"/>
</dbReference>
<evidence type="ECO:0000259" key="1">
    <source>
        <dbReference type="SMART" id="SM00065"/>
    </source>
</evidence>
<dbReference type="PANTHER" id="PTHR33744">
    <property type="entry name" value="CARBOHYDRATE DIACID REGULATOR"/>
    <property type="match status" value="1"/>
</dbReference>
<proteinExistence type="predicted"/>
<dbReference type="EMBL" id="JAEKNR010000155">
    <property type="protein sequence ID" value="MBJ7599529.1"/>
    <property type="molecule type" value="Genomic_DNA"/>
</dbReference>
<dbReference type="Gene3D" id="3.30.450.40">
    <property type="match status" value="1"/>
</dbReference>
<dbReference type="RefSeq" id="WP_338203048.1">
    <property type="nucleotide sequence ID" value="NZ_JAEKNR010000155.1"/>
</dbReference>
<dbReference type="InterPro" id="IPR029016">
    <property type="entry name" value="GAF-like_dom_sf"/>
</dbReference>
<gene>
    <name evidence="2" type="ORF">JF922_15800</name>
</gene>
<dbReference type="InterPro" id="IPR025736">
    <property type="entry name" value="PucR_C-HTH_dom"/>
</dbReference>
<accession>A0A934K3X2</accession>
<evidence type="ECO:0000313" key="2">
    <source>
        <dbReference type="EMBL" id="MBJ7599529.1"/>
    </source>
</evidence>
<dbReference type="Pfam" id="PF13556">
    <property type="entry name" value="HTH_30"/>
    <property type="match status" value="1"/>
</dbReference>
<dbReference type="PANTHER" id="PTHR33744:SF1">
    <property type="entry name" value="DNA-BINDING TRANSCRIPTIONAL ACTIVATOR ADER"/>
    <property type="match status" value="1"/>
</dbReference>
<dbReference type="InterPro" id="IPR051448">
    <property type="entry name" value="CdaR-like_regulators"/>
</dbReference>